<evidence type="ECO:0000259" key="2">
    <source>
        <dbReference type="SMART" id="SM01204"/>
    </source>
</evidence>
<evidence type="ECO:0000313" key="4">
    <source>
        <dbReference type="Proteomes" id="UP000186684"/>
    </source>
</evidence>
<organism evidence="3 4">
    <name type="scientific">Roseivivax lentus</name>
    <dbReference type="NCBI Taxonomy" id="633194"/>
    <lineage>
        <taxon>Bacteria</taxon>
        <taxon>Pseudomonadati</taxon>
        <taxon>Pseudomonadota</taxon>
        <taxon>Alphaproteobacteria</taxon>
        <taxon>Rhodobacterales</taxon>
        <taxon>Roseobacteraceae</taxon>
        <taxon>Roseivivax</taxon>
    </lineage>
</organism>
<dbReference type="AlphaFoldDB" id="A0A1N7PWH3"/>
<reference evidence="4" key="1">
    <citation type="submission" date="2017-01" db="EMBL/GenBank/DDBJ databases">
        <authorList>
            <person name="Varghese N."/>
            <person name="Submissions S."/>
        </authorList>
    </citation>
    <scope>NUCLEOTIDE SEQUENCE [LARGE SCALE GENOMIC DNA]</scope>
    <source>
        <strain evidence="4">DSM 29430</strain>
    </source>
</reference>
<dbReference type="PANTHER" id="PTHR40252:SF2">
    <property type="entry name" value="BLR0328 PROTEIN"/>
    <property type="match status" value="1"/>
</dbReference>
<proteinExistence type="predicted"/>
<keyword evidence="4" id="KW-1185">Reference proteome</keyword>
<evidence type="ECO:0000259" key="1">
    <source>
        <dbReference type="SMART" id="SM00897"/>
    </source>
</evidence>
<protein>
    <submittedName>
        <fullName evidence="3">Uncharacterized conserved protein, contains FIST_N domain</fullName>
    </submittedName>
</protein>
<dbReference type="Pfam" id="PF10442">
    <property type="entry name" value="FIST_C"/>
    <property type="match status" value="1"/>
</dbReference>
<sequence length="396" mass="42695">MDGAIDSPDGAACDRHTILRTAQVAAATPDAMAHIAAALGPGRFALVCLFVTAEADFAAILAEAQRRFPDTPIMACTTAGELGRDGYEDGQIVASAFPAEDFIVRLVTVPDVHDIAAQAFIDAVIQTRHELRHAAPADWSEFAYLMIDGLSLREEHLTFMLATALGAMPLFGGSAGDGTRFVQTQLACGGAPAQNAAVVALIRSRAAVRVFTIDHFVPTDTRMVVTGARPDERIVTEINSAPAAQEYARLLGKDPNQLDPFTFAEHPVVVRLGDSHHVRAIQRVNAAGELVFFSAINEGMVLTLADHTDIAEHLDGAFDRLADPLPPLQILACDCILRRIEAEKSQRSRDISRILRRHNVTGYSTYGEQFGALHVNQTLTGVAFYPPDPELDASRP</sequence>
<dbReference type="InterPro" id="IPR019494">
    <property type="entry name" value="FIST_C"/>
</dbReference>
<dbReference type="RefSeq" id="WP_076450833.1">
    <property type="nucleotide sequence ID" value="NZ_FTOQ01000021.1"/>
</dbReference>
<accession>A0A1N7PWH3</accession>
<dbReference type="InterPro" id="IPR013702">
    <property type="entry name" value="FIST_domain_N"/>
</dbReference>
<feature type="domain" description="FIST C-domain" evidence="2">
    <location>
        <begin position="243"/>
        <end position="372"/>
    </location>
</feature>
<evidence type="ECO:0000313" key="3">
    <source>
        <dbReference type="EMBL" id="SIT15013.1"/>
    </source>
</evidence>
<name>A0A1N7PWH3_9RHOB</name>
<dbReference type="STRING" id="633194.SAMN05421759_12144"/>
<dbReference type="CDD" id="cd00448">
    <property type="entry name" value="YjgF_YER057c_UK114_family"/>
    <property type="match status" value="1"/>
</dbReference>
<dbReference type="EMBL" id="FTOQ01000021">
    <property type="protein sequence ID" value="SIT15013.1"/>
    <property type="molecule type" value="Genomic_DNA"/>
</dbReference>
<dbReference type="Pfam" id="PF08495">
    <property type="entry name" value="FIST"/>
    <property type="match status" value="1"/>
</dbReference>
<gene>
    <name evidence="3" type="ORF">SAMN05421759_12144</name>
</gene>
<feature type="domain" description="FIST" evidence="1">
    <location>
        <begin position="43"/>
        <end position="242"/>
    </location>
</feature>
<dbReference type="SMART" id="SM01204">
    <property type="entry name" value="FIST_C"/>
    <property type="match status" value="1"/>
</dbReference>
<dbReference type="Proteomes" id="UP000186684">
    <property type="component" value="Unassembled WGS sequence"/>
</dbReference>
<dbReference type="SMART" id="SM00897">
    <property type="entry name" value="FIST"/>
    <property type="match status" value="1"/>
</dbReference>
<dbReference type="PANTHER" id="PTHR40252">
    <property type="entry name" value="BLR0328 PROTEIN"/>
    <property type="match status" value="1"/>
</dbReference>